<reference evidence="1 2" key="2">
    <citation type="submission" date="2019-01" db="EMBL/GenBank/DDBJ databases">
        <title>A chromosome length genome reference of the Java medaka (oryzias javanicus).</title>
        <authorList>
            <person name="Herpin A."/>
            <person name="Takehana Y."/>
            <person name="Naruse K."/>
            <person name="Ansai S."/>
            <person name="Kawaguchi M."/>
        </authorList>
    </citation>
    <scope>NUCLEOTIDE SEQUENCE [LARGE SCALE GENOMIC DNA]</scope>
    <source>
        <strain evidence="1">RS831</strain>
        <tissue evidence="1">Whole body</tissue>
    </source>
</reference>
<dbReference type="Proteomes" id="UP000283210">
    <property type="component" value="Chromosome 5"/>
</dbReference>
<sequence length="98" mass="11198">MPSCPLCTFSLQLLFQAGDGKLQAAITDRGEATVRLNPCSKPPWTKDARPKFQQRRACVSSAGMWSFQKEMSEDIKEGKAFQHRKHTHHLQEIKRMLV</sequence>
<proteinExistence type="predicted"/>
<dbReference type="EMBL" id="CM012441">
    <property type="protein sequence ID" value="RVE73447.1"/>
    <property type="molecule type" value="Genomic_DNA"/>
</dbReference>
<dbReference type="AlphaFoldDB" id="A0A3S2MDP0"/>
<keyword evidence="2" id="KW-1185">Reference proteome</keyword>
<organism evidence="1 2">
    <name type="scientific">Oryzias javanicus</name>
    <name type="common">Javanese ricefish</name>
    <name type="synonym">Aplocheilus javanicus</name>
    <dbReference type="NCBI Taxonomy" id="123683"/>
    <lineage>
        <taxon>Eukaryota</taxon>
        <taxon>Metazoa</taxon>
        <taxon>Chordata</taxon>
        <taxon>Craniata</taxon>
        <taxon>Vertebrata</taxon>
        <taxon>Euteleostomi</taxon>
        <taxon>Actinopterygii</taxon>
        <taxon>Neopterygii</taxon>
        <taxon>Teleostei</taxon>
        <taxon>Neoteleostei</taxon>
        <taxon>Acanthomorphata</taxon>
        <taxon>Ovalentaria</taxon>
        <taxon>Atherinomorphae</taxon>
        <taxon>Beloniformes</taxon>
        <taxon>Adrianichthyidae</taxon>
        <taxon>Oryziinae</taxon>
        <taxon>Oryzias</taxon>
    </lineage>
</organism>
<name>A0A3S2MDP0_ORYJA</name>
<evidence type="ECO:0000313" key="1">
    <source>
        <dbReference type="EMBL" id="RVE73447.1"/>
    </source>
</evidence>
<reference evidence="1 2" key="1">
    <citation type="submission" date="2018-11" db="EMBL/GenBank/DDBJ databases">
        <authorList>
            <person name="Lopez-Roques C."/>
            <person name="Donnadieu C."/>
            <person name="Bouchez O."/>
            <person name="Klopp C."/>
            <person name="Cabau C."/>
            <person name="Zahm M."/>
        </authorList>
    </citation>
    <scope>NUCLEOTIDE SEQUENCE [LARGE SCALE GENOMIC DNA]</scope>
    <source>
        <strain evidence="1">RS831</strain>
        <tissue evidence="1">Whole body</tissue>
    </source>
</reference>
<gene>
    <name evidence="1" type="ORF">OJAV_G00047010</name>
</gene>
<evidence type="ECO:0000313" key="2">
    <source>
        <dbReference type="Proteomes" id="UP000283210"/>
    </source>
</evidence>
<protein>
    <submittedName>
        <fullName evidence="1">Uncharacterized protein</fullName>
    </submittedName>
</protein>
<accession>A0A3S2MDP0</accession>